<evidence type="ECO:0000313" key="1">
    <source>
        <dbReference type="EMBL" id="VFQ74438.1"/>
    </source>
</evidence>
<dbReference type="EMBL" id="OOIL02001339">
    <property type="protein sequence ID" value="VFQ74438.1"/>
    <property type="molecule type" value="Genomic_DNA"/>
</dbReference>
<keyword evidence="2" id="KW-1185">Reference proteome</keyword>
<gene>
    <name evidence="1" type="ORF">CCAM_LOCUS16214</name>
</gene>
<evidence type="ECO:0000313" key="2">
    <source>
        <dbReference type="Proteomes" id="UP000595140"/>
    </source>
</evidence>
<accession>A0A484LEA7</accession>
<dbReference type="AlphaFoldDB" id="A0A484LEA7"/>
<dbReference type="Proteomes" id="UP000595140">
    <property type="component" value="Unassembled WGS sequence"/>
</dbReference>
<organism evidence="1 2">
    <name type="scientific">Cuscuta campestris</name>
    <dbReference type="NCBI Taxonomy" id="132261"/>
    <lineage>
        <taxon>Eukaryota</taxon>
        <taxon>Viridiplantae</taxon>
        <taxon>Streptophyta</taxon>
        <taxon>Embryophyta</taxon>
        <taxon>Tracheophyta</taxon>
        <taxon>Spermatophyta</taxon>
        <taxon>Magnoliopsida</taxon>
        <taxon>eudicotyledons</taxon>
        <taxon>Gunneridae</taxon>
        <taxon>Pentapetalae</taxon>
        <taxon>asterids</taxon>
        <taxon>lamiids</taxon>
        <taxon>Solanales</taxon>
        <taxon>Convolvulaceae</taxon>
        <taxon>Cuscuteae</taxon>
        <taxon>Cuscuta</taxon>
        <taxon>Cuscuta subgen. Grammica</taxon>
        <taxon>Cuscuta sect. Cleistogrammica</taxon>
    </lineage>
</organism>
<protein>
    <submittedName>
        <fullName evidence="1">Uncharacterized protein</fullName>
    </submittedName>
</protein>
<proteinExistence type="predicted"/>
<sequence>MFGRPFVKMSAYCNEEGAWRTRICPRATLYRTKCISTSMSFVCWCLTGEHTCTLKNVIEELSLCEKQPMSRALDIDPQEEVEVPHIRHRKFSLQPLNDSLKECLVGGWAWAEKAGCRVGELPGLRSGGLSLIGAATPETTALSSIAAIEITRLTAISMPRTACLPLLSAPRWTPAATAGGKEGHRRVGAVGGVGLLLFEEQQGRADLQKSGERSLILEKSNLISDVLRQTLKNLQNQGMFGHRSIHIIEIISEIFEEMAIFINCLIPLDGCVKLMLQLHRSSMFIIMKQFIDRRP</sequence>
<name>A0A484LEA7_9ASTE</name>
<reference evidence="1 2" key="1">
    <citation type="submission" date="2018-04" db="EMBL/GenBank/DDBJ databases">
        <authorList>
            <person name="Vogel A."/>
        </authorList>
    </citation>
    <scope>NUCLEOTIDE SEQUENCE [LARGE SCALE GENOMIC DNA]</scope>
</reference>